<dbReference type="PANTHER" id="PTHR34979:SF1">
    <property type="entry name" value="INNER MEMBRANE PROTEIN YGAZ"/>
    <property type="match status" value="1"/>
</dbReference>
<dbReference type="GO" id="GO:0005886">
    <property type="term" value="C:plasma membrane"/>
    <property type="evidence" value="ECO:0007669"/>
    <property type="project" value="UniProtKB-SubCell"/>
</dbReference>
<evidence type="ECO:0000256" key="8">
    <source>
        <dbReference type="SAM" id="MobiDB-lite"/>
    </source>
</evidence>
<dbReference type="GO" id="GO:1903785">
    <property type="term" value="P:L-valine transmembrane transport"/>
    <property type="evidence" value="ECO:0007669"/>
    <property type="project" value="TreeGrafter"/>
</dbReference>
<dbReference type="RefSeq" id="WP_219851071.1">
    <property type="nucleotide sequence ID" value="NZ_CP059491.1"/>
</dbReference>
<evidence type="ECO:0000256" key="3">
    <source>
        <dbReference type="ARBA" id="ARBA00022448"/>
    </source>
</evidence>
<evidence type="ECO:0000256" key="4">
    <source>
        <dbReference type="ARBA" id="ARBA00022475"/>
    </source>
</evidence>
<evidence type="ECO:0000256" key="1">
    <source>
        <dbReference type="ARBA" id="ARBA00004651"/>
    </source>
</evidence>
<feature type="region of interest" description="Disordered" evidence="8">
    <location>
        <begin position="228"/>
        <end position="256"/>
    </location>
</feature>
<evidence type="ECO:0000256" key="5">
    <source>
        <dbReference type="ARBA" id="ARBA00022692"/>
    </source>
</evidence>
<dbReference type="PANTHER" id="PTHR34979">
    <property type="entry name" value="INNER MEMBRANE PROTEIN YGAZ"/>
    <property type="match status" value="1"/>
</dbReference>
<evidence type="ECO:0000313" key="10">
    <source>
        <dbReference type="EMBL" id="QMT02878.1"/>
    </source>
</evidence>
<reference evidence="11" key="1">
    <citation type="submission" date="2020-07" db="EMBL/GenBank/DDBJ databases">
        <title>novel species isolated from the respiratory tract of Marmot.</title>
        <authorList>
            <person name="Zhang G."/>
        </authorList>
    </citation>
    <scope>NUCLEOTIDE SEQUENCE [LARGE SCALE GENOMIC DNA]</scope>
    <source>
        <strain evidence="11">686</strain>
    </source>
</reference>
<evidence type="ECO:0000256" key="2">
    <source>
        <dbReference type="ARBA" id="ARBA00010735"/>
    </source>
</evidence>
<dbReference type="AlphaFoldDB" id="A0A7D7LYJ4"/>
<feature type="transmembrane region" description="Helical" evidence="9">
    <location>
        <begin position="58"/>
        <end position="80"/>
    </location>
</feature>
<keyword evidence="5 9" id="KW-0812">Transmembrane</keyword>
<feature type="transmembrane region" description="Helical" evidence="9">
    <location>
        <begin position="127"/>
        <end position="148"/>
    </location>
</feature>
<dbReference type="KEGG" id="gji:H1R19_07070"/>
<gene>
    <name evidence="10" type="ORF">H1R19_07070</name>
</gene>
<evidence type="ECO:0000256" key="6">
    <source>
        <dbReference type="ARBA" id="ARBA00022989"/>
    </source>
</evidence>
<protein>
    <submittedName>
        <fullName evidence="10">AzlC family ABC transporter permease</fullName>
    </submittedName>
</protein>
<keyword evidence="11" id="KW-1185">Reference proteome</keyword>
<keyword evidence="4" id="KW-1003">Cell membrane</keyword>
<sequence>MRSAWRTLDSATLRAVAVMCVSILVIGASYGVAAHGAGLTLWQIVLIATLVLAGSSEFVFVGILAAGGVPILAALAGLLVNTRNFGYGLAVGKHLRSVPEILFGAHLINDETAAMTTAESEPRRARAAFLLCGVGVLLSWPLGAALGAGLGGVLADPERLGLDAAFPALLAALAIPALRERATWAAVAVGGAVAVASTPFLPAGLPVIGALGGFVAVEAVRGMRNRLPGGETGHQVASADAAAPRCSDGAVHGRDR</sequence>
<proteinExistence type="inferred from homology"/>
<keyword evidence="7 9" id="KW-0472">Membrane</keyword>
<dbReference type="Proteomes" id="UP000515663">
    <property type="component" value="Chromosome"/>
</dbReference>
<evidence type="ECO:0000313" key="11">
    <source>
        <dbReference type="Proteomes" id="UP000515663"/>
    </source>
</evidence>
<evidence type="ECO:0000256" key="9">
    <source>
        <dbReference type="SAM" id="Phobius"/>
    </source>
</evidence>
<name>A0A7D7LYJ4_9ACTN</name>
<accession>A0A7D7LYJ4</accession>
<organism evidence="10 11">
    <name type="scientific">Gordonia jinghuaiqii</name>
    <dbReference type="NCBI Taxonomy" id="2758710"/>
    <lineage>
        <taxon>Bacteria</taxon>
        <taxon>Bacillati</taxon>
        <taxon>Actinomycetota</taxon>
        <taxon>Actinomycetes</taxon>
        <taxon>Mycobacteriales</taxon>
        <taxon>Gordoniaceae</taxon>
        <taxon>Gordonia</taxon>
    </lineage>
</organism>
<comment type="subcellular location">
    <subcellularLocation>
        <location evidence="1">Cell membrane</location>
        <topology evidence="1">Multi-pass membrane protein</topology>
    </subcellularLocation>
</comment>
<dbReference type="EMBL" id="CP059491">
    <property type="protein sequence ID" value="QMT02878.1"/>
    <property type="molecule type" value="Genomic_DNA"/>
</dbReference>
<comment type="similarity">
    <text evidence="2">Belongs to the AzlC family.</text>
</comment>
<feature type="transmembrane region" description="Helical" evidence="9">
    <location>
        <begin position="184"/>
        <end position="217"/>
    </location>
</feature>
<dbReference type="InterPro" id="IPR011606">
    <property type="entry name" value="Brnchd-chn_aa_trnsp_permease"/>
</dbReference>
<dbReference type="Pfam" id="PF03591">
    <property type="entry name" value="AzlC"/>
    <property type="match status" value="1"/>
</dbReference>
<keyword evidence="6 9" id="KW-1133">Transmembrane helix</keyword>
<evidence type="ECO:0000256" key="7">
    <source>
        <dbReference type="ARBA" id="ARBA00023136"/>
    </source>
</evidence>
<keyword evidence="3" id="KW-0813">Transport</keyword>